<keyword evidence="4" id="KW-1185">Reference proteome</keyword>
<evidence type="ECO:0000256" key="2">
    <source>
        <dbReference type="SAM" id="MobiDB-lite"/>
    </source>
</evidence>
<proteinExistence type="predicted"/>
<organism evidence="3 4">
    <name type="scientific">Protopolystoma xenopodis</name>
    <dbReference type="NCBI Taxonomy" id="117903"/>
    <lineage>
        <taxon>Eukaryota</taxon>
        <taxon>Metazoa</taxon>
        <taxon>Spiralia</taxon>
        <taxon>Lophotrochozoa</taxon>
        <taxon>Platyhelminthes</taxon>
        <taxon>Monogenea</taxon>
        <taxon>Polyopisthocotylea</taxon>
        <taxon>Polystomatidea</taxon>
        <taxon>Polystomatidae</taxon>
        <taxon>Protopolystoma</taxon>
    </lineage>
</organism>
<protein>
    <submittedName>
        <fullName evidence="3">Uncharacterized protein</fullName>
    </submittedName>
</protein>
<feature type="compositionally biased region" description="Low complexity" evidence="2">
    <location>
        <begin position="1"/>
        <end position="13"/>
    </location>
</feature>
<accession>A0A3S5BTS2</accession>
<dbReference type="Pfam" id="PF09755">
    <property type="entry name" value="DUF2046"/>
    <property type="match status" value="1"/>
</dbReference>
<feature type="coiled-coil region" evidence="1">
    <location>
        <begin position="77"/>
        <end position="150"/>
    </location>
</feature>
<evidence type="ECO:0000313" key="4">
    <source>
        <dbReference type="Proteomes" id="UP000784294"/>
    </source>
</evidence>
<name>A0A3S5BTS2_9PLAT</name>
<dbReference type="AlphaFoldDB" id="A0A3S5BTS2"/>
<gene>
    <name evidence="3" type="ORF">PXEA_LOCUS32982</name>
</gene>
<comment type="caution">
    <text evidence="3">The sequence shown here is derived from an EMBL/GenBank/DDBJ whole genome shotgun (WGS) entry which is preliminary data.</text>
</comment>
<evidence type="ECO:0000313" key="3">
    <source>
        <dbReference type="EMBL" id="VEL39542.1"/>
    </source>
</evidence>
<feature type="region of interest" description="Disordered" evidence="2">
    <location>
        <begin position="342"/>
        <end position="366"/>
    </location>
</feature>
<feature type="region of interest" description="Disordered" evidence="2">
    <location>
        <begin position="1"/>
        <end position="67"/>
    </location>
</feature>
<evidence type="ECO:0000256" key="1">
    <source>
        <dbReference type="SAM" id="Coils"/>
    </source>
</evidence>
<feature type="compositionally biased region" description="Polar residues" evidence="2">
    <location>
        <begin position="49"/>
        <end position="67"/>
    </location>
</feature>
<dbReference type="Proteomes" id="UP000784294">
    <property type="component" value="Unassembled WGS sequence"/>
</dbReference>
<feature type="compositionally biased region" description="Polar residues" evidence="2">
    <location>
        <begin position="25"/>
        <end position="38"/>
    </location>
</feature>
<reference evidence="3" key="1">
    <citation type="submission" date="2018-11" db="EMBL/GenBank/DDBJ databases">
        <authorList>
            <consortium name="Pathogen Informatics"/>
        </authorList>
    </citation>
    <scope>NUCLEOTIDE SEQUENCE</scope>
</reference>
<dbReference type="EMBL" id="CAAALY010261618">
    <property type="protein sequence ID" value="VEL39542.1"/>
    <property type="molecule type" value="Genomic_DNA"/>
</dbReference>
<sequence length="442" mass="46894">MSSSSTPHGFSHSNAIIQPHHSSHTEASVSFSSGNKHLSANPVGPAPIQPSSSASTTFSHQPANLSNMDSNQVSEYVAQLRNEVFRLRKIVDRHQEERATKLASLDREERSAVEENRRLRKALQSEIQRREALSRQLSESESSLEMEDERQFRSIYKDFHSQNSCFYSRQFNEASRHSFSGSTRVRTTSDSSSSFNLPFHPQPYPPGFFNPIGMCGPGTGCTQQTSLNPAFYGPGHAYAAAVAAAAAARSAACTGSSVPLSNEPSSSASRVCRECGQLVCLPVTSVVPIGGTSLTPNCSSGCTSTNLPIIPSSSGGISPSHPQSNVSLSSGYAAPFGHINQPQRPIASASHSPSPSPSPMSPNSTPGVCGSAFTSGCQHGSSFTSTNLAGPSSCSYSMTRHIGYPALSNYAISAGTAGAGKKRHYYYTTTGASYARAKYGFQ</sequence>
<dbReference type="InterPro" id="IPR019152">
    <property type="entry name" value="DUF2046"/>
</dbReference>
<keyword evidence="1" id="KW-0175">Coiled coil</keyword>